<evidence type="ECO:0000313" key="1">
    <source>
        <dbReference type="EMBL" id="GJT11196.1"/>
    </source>
</evidence>
<reference evidence="1" key="1">
    <citation type="journal article" date="2022" name="Int. J. Mol. Sci.">
        <title>Draft Genome of Tanacetum Coccineum: Genomic Comparison of Closely Related Tanacetum-Family Plants.</title>
        <authorList>
            <person name="Yamashiro T."/>
            <person name="Shiraishi A."/>
            <person name="Nakayama K."/>
            <person name="Satake H."/>
        </authorList>
    </citation>
    <scope>NUCLEOTIDE SEQUENCE</scope>
</reference>
<organism evidence="1 2">
    <name type="scientific">Tanacetum coccineum</name>
    <dbReference type="NCBI Taxonomy" id="301880"/>
    <lineage>
        <taxon>Eukaryota</taxon>
        <taxon>Viridiplantae</taxon>
        <taxon>Streptophyta</taxon>
        <taxon>Embryophyta</taxon>
        <taxon>Tracheophyta</taxon>
        <taxon>Spermatophyta</taxon>
        <taxon>Magnoliopsida</taxon>
        <taxon>eudicotyledons</taxon>
        <taxon>Gunneridae</taxon>
        <taxon>Pentapetalae</taxon>
        <taxon>asterids</taxon>
        <taxon>campanulids</taxon>
        <taxon>Asterales</taxon>
        <taxon>Asteraceae</taxon>
        <taxon>Asteroideae</taxon>
        <taxon>Anthemideae</taxon>
        <taxon>Anthemidinae</taxon>
        <taxon>Tanacetum</taxon>
    </lineage>
</organism>
<name>A0ABQ5B8J4_9ASTR</name>
<reference evidence="1" key="2">
    <citation type="submission" date="2022-01" db="EMBL/GenBank/DDBJ databases">
        <authorList>
            <person name="Yamashiro T."/>
            <person name="Shiraishi A."/>
            <person name="Satake H."/>
            <person name="Nakayama K."/>
        </authorList>
    </citation>
    <scope>NUCLEOTIDE SEQUENCE</scope>
</reference>
<evidence type="ECO:0000313" key="2">
    <source>
        <dbReference type="Proteomes" id="UP001151760"/>
    </source>
</evidence>
<sequence>MDSMCWISKSFDNGIGFHLSVGVYCCLFGESSAARFLEQLVFLLLRDIDHMEQVEVPLCDQSVLAILVIIRYFDDTHECNRAHFLIATPLYIYAQSALRTVRSEFLLMTPLIPSMCVVPMISRMS</sequence>
<proteinExistence type="predicted"/>
<accession>A0ABQ5B8J4</accession>
<comment type="caution">
    <text evidence="1">The sequence shown here is derived from an EMBL/GenBank/DDBJ whole genome shotgun (WGS) entry which is preliminary data.</text>
</comment>
<protein>
    <submittedName>
        <fullName evidence="1">Uncharacterized protein</fullName>
    </submittedName>
</protein>
<keyword evidence="2" id="KW-1185">Reference proteome</keyword>
<gene>
    <name evidence="1" type="ORF">Tco_0858238</name>
</gene>
<dbReference type="Proteomes" id="UP001151760">
    <property type="component" value="Unassembled WGS sequence"/>
</dbReference>
<dbReference type="EMBL" id="BQNB010013049">
    <property type="protein sequence ID" value="GJT11196.1"/>
    <property type="molecule type" value="Genomic_DNA"/>
</dbReference>